<keyword evidence="2" id="KW-0472">Membrane</keyword>
<protein>
    <submittedName>
        <fullName evidence="4">Threonine/homoserine efflux transporter RhtA</fullName>
    </submittedName>
</protein>
<dbReference type="SUPFAM" id="SSF103481">
    <property type="entry name" value="Multidrug resistance efflux transporter EmrE"/>
    <property type="match status" value="1"/>
</dbReference>
<evidence type="ECO:0000313" key="4">
    <source>
        <dbReference type="EMBL" id="MBB2893748.1"/>
    </source>
</evidence>
<proteinExistence type="inferred from homology"/>
<feature type="transmembrane region" description="Helical" evidence="2">
    <location>
        <begin position="20"/>
        <end position="45"/>
    </location>
</feature>
<feature type="domain" description="EamA" evidence="3">
    <location>
        <begin position="28"/>
        <end position="153"/>
    </location>
</feature>
<reference evidence="4 5" key="1">
    <citation type="submission" date="2020-08" db="EMBL/GenBank/DDBJ databases">
        <title>Sequencing the genomes of 1000 actinobacteria strains.</title>
        <authorList>
            <person name="Klenk H.-P."/>
        </authorList>
    </citation>
    <scope>NUCLEOTIDE SEQUENCE [LARGE SCALE GENOMIC DNA]</scope>
    <source>
        <strain evidence="4 5">DSM 105369</strain>
    </source>
</reference>
<dbReference type="GO" id="GO:0016020">
    <property type="term" value="C:membrane"/>
    <property type="evidence" value="ECO:0007669"/>
    <property type="project" value="InterPro"/>
</dbReference>
<evidence type="ECO:0000313" key="5">
    <source>
        <dbReference type="Proteomes" id="UP000559182"/>
    </source>
</evidence>
<evidence type="ECO:0000256" key="1">
    <source>
        <dbReference type="ARBA" id="ARBA00007362"/>
    </source>
</evidence>
<dbReference type="AlphaFoldDB" id="A0A839N7M5"/>
<comment type="caution">
    <text evidence="4">The sequence shown here is derived from an EMBL/GenBank/DDBJ whole genome shotgun (WGS) entry which is preliminary data.</text>
</comment>
<dbReference type="EMBL" id="JACHVQ010000003">
    <property type="protein sequence ID" value="MBB2893748.1"/>
    <property type="molecule type" value="Genomic_DNA"/>
</dbReference>
<organism evidence="4 5">
    <name type="scientific">Flexivirga oryzae</name>
    <dbReference type="NCBI Taxonomy" id="1794944"/>
    <lineage>
        <taxon>Bacteria</taxon>
        <taxon>Bacillati</taxon>
        <taxon>Actinomycetota</taxon>
        <taxon>Actinomycetes</taxon>
        <taxon>Micrococcales</taxon>
        <taxon>Dermacoccaceae</taxon>
        <taxon>Flexivirga</taxon>
    </lineage>
</organism>
<feature type="transmembrane region" description="Helical" evidence="2">
    <location>
        <begin position="57"/>
        <end position="76"/>
    </location>
</feature>
<name>A0A839N7M5_9MICO</name>
<keyword evidence="2" id="KW-0812">Transmembrane</keyword>
<sequence>MRATWRRAASPWRVVALGGGTVQVTSAGLASGLVTAAAFAAYVLLQARTGSPDLSRLALAFVVATLVDLPLILPAVPDLSATVTCRVLASALVGVAAAYSLDAFAIHRLGARQAGVLLALDPAVGALSGRLVLGQSLTTMTWAGMGLVMTAGVLAAGSDSSPAAAE</sequence>
<dbReference type="Proteomes" id="UP000559182">
    <property type="component" value="Unassembled WGS sequence"/>
</dbReference>
<keyword evidence="2" id="KW-1133">Transmembrane helix</keyword>
<evidence type="ECO:0000259" key="3">
    <source>
        <dbReference type="Pfam" id="PF00892"/>
    </source>
</evidence>
<gene>
    <name evidence="4" type="ORF">FHU39_003779</name>
</gene>
<dbReference type="RefSeq" id="WP_183322188.1">
    <property type="nucleotide sequence ID" value="NZ_JACHVQ010000003.1"/>
</dbReference>
<comment type="similarity">
    <text evidence="1">Belongs to the EamA transporter family.</text>
</comment>
<evidence type="ECO:0000256" key="2">
    <source>
        <dbReference type="SAM" id="Phobius"/>
    </source>
</evidence>
<dbReference type="InterPro" id="IPR000620">
    <property type="entry name" value="EamA_dom"/>
</dbReference>
<dbReference type="InterPro" id="IPR037185">
    <property type="entry name" value="EmrE-like"/>
</dbReference>
<keyword evidence="5" id="KW-1185">Reference proteome</keyword>
<dbReference type="Pfam" id="PF00892">
    <property type="entry name" value="EamA"/>
    <property type="match status" value="1"/>
</dbReference>
<feature type="transmembrane region" description="Helical" evidence="2">
    <location>
        <begin position="88"/>
        <end position="107"/>
    </location>
</feature>
<accession>A0A839N7M5</accession>